<dbReference type="PROSITE" id="PS51078">
    <property type="entry name" value="ICLR_ED"/>
    <property type="match status" value="1"/>
</dbReference>
<evidence type="ECO:0000256" key="1">
    <source>
        <dbReference type="ARBA" id="ARBA00023015"/>
    </source>
</evidence>
<dbReference type="InterPro" id="IPR014757">
    <property type="entry name" value="Tscrpt_reg_IclR_C"/>
</dbReference>
<dbReference type="Pfam" id="PF09339">
    <property type="entry name" value="HTH_IclR"/>
    <property type="match status" value="1"/>
</dbReference>
<dbReference type="PROSITE" id="PS51077">
    <property type="entry name" value="HTH_ICLR"/>
    <property type="match status" value="1"/>
</dbReference>
<dbReference type="InterPro" id="IPR050707">
    <property type="entry name" value="HTH_MetabolicPath_Reg"/>
</dbReference>
<dbReference type="InterPro" id="IPR036390">
    <property type="entry name" value="WH_DNA-bd_sf"/>
</dbReference>
<dbReference type="Proteomes" id="UP001198862">
    <property type="component" value="Unassembled WGS sequence"/>
</dbReference>
<dbReference type="SUPFAM" id="SSF46785">
    <property type="entry name" value="Winged helix' DNA-binding domain"/>
    <property type="match status" value="1"/>
</dbReference>
<sequence>MDTTVVKALTVLEALAASRTPLGVTELATRLGLSKSNVHRLLQTLASRGYVAPVEHRYTVTTKLWELGAQIVSRLDVAQVATPVMQRLVAEVDETAHLSILDMTACEVVSIHNVESTQPVRAYSRIGQRTPAHCVATGKALLSVQPPEALRALPEELPRFTPHTLWQRDALLAALEKIRADGYSTNVGEWREQVGGAAAVVRDHGGRPVAALGLTVPVERLEPEVMSRYIPRLIAAASEISRLLGAPSR</sequence>
<dbReference type="SUPFAM" id="SSF55781">
    <property type="entry name" value="GAF domain-like"/>
    <property type="match status" value="1"/>
</dbReference>
<name>A0ABS8KYI3_9HYPH</name>
<evidence type="ECO:0000313" key="7">
    <source>
        <dbReference type="Proteomes" id="UP001198862"/>
    </source>
</evidence>
<evidence type="ECO:0000259" key="4">
    <source>
        <dbReference type="PROSITE" id="PS51077"/>
    </source>
</evidence>
<dbReference type="EMBL" id="JAJISD010000008">
    <property type="protein sequence ID" value="MCC8431129.1"/>
    <property type="molecule type" value="Genomic_DNA"/>
</dbReference>
<dbReference type="InterPro" id="IPR029016">
    <property type="entry name" value="GAF-like_dom_sf"/>
</dbReference>
<dbReference type="Pfam" id="PF01614">
    <property type="entry name" value="IclR_C"/>
    <property type="match status" value="1"/>
</dbReference>
<evidence type="ECO:0000259" key="5">
    <source>
        <dbReference type="PROSITE" id="PS51078"/>
    </source>
</evidence>
<feature type="domain" description="HTH iclR-type" evidence="4">
    <location>
        <begin position="2"/>
        <end position="69"/>
    </location>
</feature>
<dbReference type="SMART" id="SM00346">
    <property type="entry name" value="HTH_ICLR"/>
    <property type="match status" value="1"/>
</dbReference>
<dbReference type="RefSeq" id="WP_230552288.1">
    <property type="nucleotide sequence ID" value="NZ_JAJISD010000008.1"/>
</dbReference>
<evidence type="ECO:0000256" key="2">
    <source>
        <dbReference type="ARBA" id="ARBA00023125"/>
    </source>
</evidence>
<reference evidence="6 7" key="1">
    <citation type="submission" date="2021-11" db="EMBL/GenBank/DDBJ databases">
        <authorList>
            <person name="Lee D.-H."/>
            <person name="Kim S.-B."/>
        </authorList>
    </citation>
    <scope>NUCLEOTIDE SEQUENCE [LARGE SCALE GENOMIC DNA]</scope>
    <source>
        <strain evidence="6 7">KCTC 52223</strain>
    </source>
</reference>
<protein>
    <submittedName>
        <fullName evidence="6">IclR family transcriptional regulator</fullName>
    </submittedName>
</protein>
<dbReference type="Gene3D" id="1.10.10.10">
    <property type="entry name" value="Winged helix-like DNA-binding domain superfamily/Winged helix DNA-binding domain"/>
    <property type="match status" value="1"/>
</dbReference>
<keyword evidence="3" id="KW-0804">Transcription</keyword>
<dbReference type="PANTHER" id="PTHR30136:SF24">
    <property type="entry name" value="HTH-TYPE TRANSCRIPTIONAL REPRESSOR ALLR"/>
    <property type="match status" value="1"/>
</dbReference>
<evidence type="ECO:0000256" key="3">
    <source>
        <dbReference type="ARBA" id="ARBA00023163"/>
    </source>
</evidence>
<dbReference type="InterPro" id="IPR005471">
    <property type="entry name" value="Tscrpt_reg_IclR_N"/>
</dbReference>
<dbReference type="InterPro" id="IPR036388">
    <property type="entry name" value="WH-like_DNA-bd_sf"/>
</dbReference>
<keyword evidence="7" id="KW-1185">Reference proteome</keyword>
<organism evidence="6 7">
    <name type="scientific">Reyranella aquatilis</name>
    <dbReference type="NCBI Taxonomy" id="2035356"/>
    <lineage>
        <taxon>Bacteria</taxon>
        <taxon>Pseudomonadati</taxon>
        <taxon>Pseudomonadota</taxon>
        <taxon>Alphaproteobacteria</taxon>
        <taxon>Hyphomicrobiales</taxon>
        <taxon>Reyranellaceae</taxon>
        <taxon>Reyranella</taxon>
    </lineage>
</organism>
<feature type="domain" description="IclR-ED" evidence="5">
    <location>
        <begin position="63"/>
        <end position="246"/>
    </location>
</feature>
<evidence type="ECO:0000313" key="6">
    <source>
        <dbReference type="EMBL" id="MCC8431129.1"/>
    </source>
</evidence>
<accession>A0ABS8KYI3</accession>
<keyword evidence="2" id="KW-0238">DNA-binding</keyword>
<comment type="caution">
    <text evidence="6">The sequence shown here is derived from an EMBL/GenBank/DDBJ whole genome shotgun (WGS) entry which is preliminary data.</text>
</comment>
<gene>
    <name evidence="6" type="ORF">LJ725_19320</name>
</gene>
<proteinExistence type="predicted"/>
<dbReference type="Gene3D" id="3.30.450.40">
    <property type="match status" value="1"/>
</dbReference>
<keyword evidence="1" id="KW-0805">Transcription regulation</keyword>
<dbReference type="PANTHER" id="PTHR30136">
    <property type="entry name" value="HELIX-TURN-HELIX TRANSCRIPTIONAL REGULATOR, ICLR FAMILY"/>
    <property type="match status" value="1"/>
</dbReference>